<evidence type="ECO:0000313" key="14">
    <source>
        <dbReference type="EMBL" id="MBB5190914.1"/>
    </source>
</evidence>
<dbReference type="Gene3D" id="1.10.3720.10">
    <property type="entry name" value="MetI-like"/>
    <property type="match status" value="1"/>
</dbReference>
<dbReference type="Gene3D" id="2.40.430.10">
    <property type="entry name" value="D-maltodextrin-binding protein, MBP"/>
    <property type="match status" value="1"/>
</dbReference>
<comment type="subunit">
    <text evidence="12">The complex is composed of two ATP-binding proteins (MalK), two transmembrane proteins (MalG and MalF) and a solute-binding protein (MalE).</text>
</comment>
<evidence type="ECO:0000256" key="4">
    <source>
        <dbReference type="ARBA" id="ARBA00022448"/>
    </source>
</evidence>
<dbReference type="PANTHER" id="PTHR47314:SF1">
    <property type="entry name" value="MALTOSE_MALTODEXTRIN TRANSPORT SYSTEM PERMEASE PROTEIN MALF"/>
    <property type="match status" value="1"/>
</dbReference>
<dbReference type="Proteomes" id="UP000543030">
    <property type="component" value="Unassembled WGS sequence"/>
</dbReference>
<keyword evidence="4 11" id="KW-0813">Transport</keyword>
<comment type="subcellular location">
    <subcellularLocation>
        <location evidence="2 12">Cell inner membrane</location>
        <topology evidence="2 12">Multi-pass membrane protein</topology>
    </subcellularLocation>
    <subcellularLocation>
        <location evidence="11">Cell membrane</location>
        <topology evidence="11">Multi-pass membrane protein</topology>
    </subcellularLocation>
</comment>
<dbReference type="PROSITE" id="PS50928">
    <property type="entry name" value="ABC_TM1"/>
    <property type="match status" value="1"/>
</dbReference>
<dbReference type="GO" id="GO:0042956">
    <property type="term" value="P:maltodextrin transmembrane transport"/>
    <property type="evidence" value="ECO:0007669"/>
    <property type="project" value="TreeGrafter"/>
</dbReference>
<dbReference type="RefSeq" id="WP_184099387.1">
    <property type="nucleotide sequence ID" value="NZ_JACHHN010000003.1"/>
</dbReference>
<evidence type="ECO:0000256" key="12">
    <source>
        <dbReference type="RuleBase" id="RU367050"/>
    </source>
</evidence>
<comment type="caution">
    <text evidence="14">The sequence shown here is derived from an EMBL/GenBank/DDBJ whole genome shotgun (WGS) entry which is preliminary data.</text>
</comment>
<dbReference type="Gene3D" id="3.10.650.10">
    <property type="entry name" value="MalF N-terminal region-like"/>
    <property type="match status" value="1"/>
</dbReference>
<feature type="transmembrane region" description="Helical" evidence="11">
    <location>
        <begin position="474"/>
        <end position="496"/>
    </location>
</feature>
<comment type="function">
    <text evidence="1 12">Part of the ABC transporter complex MalEFGK involved in maltose/maltodextrin import. Probably responsible for the translocation of the substrate across the membrane.</text>
</comment>
<dbReference type="InterPro" id="IPR000515">
    <property type="entry name" value="MetI-like"/>
</dbReference>
<dbReference type="InterPro" id="IPR029345">
    <property type="entry name" value="MalF_P2"/>
</dbReference>
<reference evidence="14 15" key="1">
    <citation type="submission" date="2020-08" db="EMBL/GenBank/DDBJ databases">
        <title>Genomic Encyclopedia of Type Strains, Phase IV (KMG-IV): sequencing the most valuable type-strain genomes for metagenomic binning, comparative biology and taxonomic classification.</title>
        <authorList>
            <person name="Goeker M."/>
        </authorList>
    </citation>
    <scope>NUCLEOTIDE SEQUENCE [LARGE SCALE GENOMIC DNA]</scope>
    <source>
        <strain evidence="14 15">DSM 18233</strain>
    </source>
</reference>
<dbReference type="Gene3D" id="1.20.58.370">
    <property type="entry name" value="MalF N-terminal region-like"/>
    <property type="match status" value="1"/>
</dbReference>
<evidence type="ECO:0000256" key="7">
    <source>
        <dbReference type="ARBA" id="ARBA00022597"/>
    </source>
</evidence>
<proteinExistence type="inferred from homology"/>
<sequence>MRRSPLHYGLAVLGVISLLAGLALVPLFYHAHQPLFALGTVAVLGLAVFIYTSPRFYPYRYVVPGVLAVIVFIVFPMAYTLGISFTNYSSQHLLSKERATDVLLQKQIAGDQSFDMKLYTVGDRYQLFFQSDDDDSKKFVTAPFELKAGKDENHVALTAATAEPNGQPVLLKDLFKLQAGLKNTVAVLPTGEELRQSTLRRFAQSKPAYKQAADGSLVGTDGKSVLKANMKTGFFEDAQGQQFEPGFRSNVGWGNYWRVFNDPAFHQPFLRIFTWTVGFATFNTLFTFAIGIVLAILLNWEALKFRGVYRMMLFLPYAVPAFISIPVFKGLFNENLGEINLALGLFGLHPGWFSEPNLARAMVLIVNTWLGYPYMMILCMGLIKAIPEELYEASALAGAGPLMNFFRITLPLILRPIAPLLIASFAFNFNNLTLIALLTSGGPDFLDTQVPAGATDLLVSYTYRIAFQDSGQNYALASAISSIVFLLVATLAVVNLKLFKVNKG</sequence>
<feature type="transmembrane region" description="Helical" evidence="11">
    <location>
        <begin position="312"/>
        <end position="332"/>
    </location>
</feature>
<evidence type="ECO:0000256" key="10">
    <source>
        <dbReference type="ARBA" id="ARBA00023136"/>
    </source>
</evidence>
<dbReference type="GO" id="GO:0015423">
    <property type="term" value="F:ABC-type maltose transporter activity"/>
    <property type="evidence" value="ECO:0007669"/>
    <property type="project" value="TreeGrafter"/>
</dbReference>
<keyword evidence="7 12" id="KW-0762">Sugar transport</keyword>
<keyword evidence="8 11" id="KW-0812">Transmembrane</keyword>
<dbReference type="Pfam" id="PF14785">
    <property type="entry name" value="MalF_P2"/>
    <property type="match status" value="1"/>
</dbReference>
<evidence type="ECO:0000313" key="15">
    <source>
        <dbReference type="Proteomes" id="UP000543030"/>
    </source>
</evidence>
<keyword evidence="5" id="KW-1003">Cell membrane</keyword>
<feature type="transmembrane region" description="Helical" evidence="11">
    <location>
        <begin position="7"/>
        <end position="29"/>
    </location>
</feature>
<feature type="transmembrane region" description="Helical" evidence="11">
    <location>
        <begin position="35"/>
        <end position="54"/>
    </location>
</feature>
<keyword evidence="10 11" id="KW-0472">Membrane</keyword>
<evidence type="ECO:0000259" key="13">
    <source>
        <dbReference type="PROSITE" id="PS50928"/>
    </source>
</evidence>
<comment type="similarity">
    <text evidence="3 12">Belongs to the binding-protein-dependent transport system permease family. MalFG subfamily.</text>
</comment>
<evidence type="ECO:0000256" key="6">
    <source>
        <dbReference type="ARBA" id="ARBA00022519"/>
    </source>
</evidence>
<evidence type="ECO:0000256" key="2">
    <source>
        <dbReference type="ARBA" id="ARBA00004429"/>
    </source>
</evidence>
<accession>A0A840RE96</accession>
<dbReference type="Pfam" id="PF00528">
    <property type="entry name" value="BPD_transp_1"/>
    <property type="match status" value="1"/>
</dbReference>
<feature type="transmembrane region" description="Helical" evidence="11">
    <location>
        <begin position="272"/>
        <end position="300"/>
    </location>
</feature>
<dbReference type="SUPFAM" id="SSF161098">
    <property type="entry name" value="MetI-like"/>
    <property type="match status" value="1"/>
</dbReference>
<evidence type="ECO:0000256" key="8">
    <source>
        <dbReference type="ARBA" id="ARBA00022692"/>
    </source>
</evidence>
<keyword evidence="6 12" id="KW-0997">Cell inner membrane</keyword>
<protein>
    <recommendedName>
        <fullName evidence="12">Maltose/maltodextrin transport system permease protein</fullName>
    </recommendedName>
</protein>
<dbReference type="EMBL" id="JACHHN010000003">
    <property type="protein sequence ID" value="MBB5190914.1"/>
    <property type="molecule type" value="Genomic_DNA"/>
</dbReference>
<dbReference type="InterPro" id="IPR047103">
    <property type="entry name" value="MalF_P2_sf"/>
</dbReference>
<dbReference type="InterPro" id="IPR035277">
    <property type="entry name" value="MalF_N"/>
</dbReference>
<keyword evidence="9 11" id="KW-1133">Transmembrane helix</keyword>
<keyword evidence="15" id="KW-1185">Reference proteome</keyword>
<evidence type="ECO:0000256" key="1">
    <source>
        <dbReference type="ARBA" id="ARBA00002264"/>
    </source>
</evidence>
<name>A0A840RE96_9NEIS</name>
<evidence type="ECO:0000256" key="5">
    <source>
        <dbReference type="ARBA" id="ARBA00022475"/>
    </source>
</evidence>
<feature type="transmembrane region" description="Helical" evidence="11">
    <location>
        <begin position="61"/>
        <end position="81"/>
    </location>
</feature>
<feature type="transmembrane region" description="Helical" evidence="11">
    <location>
        <begin position="358"/>
        <end position="383"/>
    </location>
</feature>
<feature type="domain" description="ABC transmembrane type-1" evidence="13">
    <location>
        <begin position="273"/>
        <end position="495"/>
    </location>
</feature>
<organism evidence="14 15">
    <name type="scientific">Silvimonas terrae</name>
    <dbReference type="NCBI Taxonomy" id="300266"/>
    <lineage>
        <taxon>Bacteria</taxon>
        <taxon>Pseudomonadati</taxon>
        <taxon>Pseudomonadota</taxon>
        <taxon>Betaproteobacteria</taxon>
        <taxon>Neisseriales</taxon>
        <taxon>Chitinibacteraceae</taxon>
        <taxon>Silvimonas</taxon>
    </lineage>
</organism>
<evidence type="ECO:0000256" key="11">
    <source>
        <dbReference type="RuleBase" id="RU363032"/>
    </source>
</evidence>
<dbReference type="GO" id="GO:1990060">
    <property type="term" value="C:maltose transport complex"/>
    <property type="evidence" value="ECO:0007669"/>
    <property type="project" value="TreeGrafter"/>
</dbReference>
<dbReference type="NCBIfam" id="NF008232">
    <property type="entry name" value="PRK10999.1"/>
    <property type="match status" value="1"/>
</dbReference>
<dbReference type="InterPro" id="IPR035906">
    <property type="entry name" value="MetI-like_sf"/>
</dbReference>
<dbReference type="SUPFAM" id="SSF160964">
    <property type="entry name" value="MalF N-terminal region-like"/>
    <property type="match status" value="1"/>
</dbReference>
<dbReference type="PANTHER" id="PTHR47314">
    <property type="entry name" value="MALTOSE/MALTODEXTRIN TRANSPORT SYSTEM PERMEASE PROTEIN MALF"/>
    <property type="match status" value="1"/>
</dbReference>
<dbReference type="AlphaFoldDB" id="A0A840RE96"/>
<evidence type="ECO:0000256" key="3">
    <source>
        <dbReference type="ARBA" id="ARBA00009047"/>
    </source>
</evidence>
<dbReference type="CDD" id="cd06261">
    <property type="entry name" value="TM_PBP2"/>
    <property type="match status" value="1"/>
</dbReference>
<gene>
    <name evidence="14" type="ORF">HNQ50_001637</name>
</gene>
<evidence type="ECO:0000256" key="9">
    <source>
        <dbReference type="ARBA" id="ARBA00022989"/>
    </source>
</evidence>